<dbReference type="Proteomes" id="UP000598467">
    <property type="component" value="Unassembled WGS sequence"/>
</dbReference>
<proteinExistence type="predicted"/>
<reference evidence="2" key="1">
    <citation type="submission" date="2020-05" db="EMBL/GenBank/DDBJ databases">
        <title>Identification of trans-AT polyketide cluster in two marine bacteria, producers of a novel glutaramide-containing polyketide sesbanimide D and analogs.</title>
        <authorList>
            <person name="Kacar D."/>
            <person name="Rodriguez P."/>
            <person name="Canedo L."/>
            <person name="Gonzalez E."/>
            <person name="Galan B."/>
            <person name="De La Calle F."/>
            <person name="Garcia J.L."/>
        </authorList>
    </citation>
    <scope>NUCLEOTIDE SEQUENCE</scope>
    <source>
        <strain evidence="2">PHM038</strain>
    </source>
</reference>
<name>A0A926NW00_9HYPH</name>
<dbReference type="EMBL" id="JABFCZ010000014">
    <property type="protein sequence ID" value="MBD1547399.1"/>
    <property type="molecule type" value="Genomic_DNA"/>
</dbReference>
<organism evidence="2 3">
    <name type="scientific">Roseibium aggregatum</name>
    <dbReference type="NCBI Taxonomy" id="187304"/>
    <lineage>
        <taxon>Bacteria</taxon>
        <taxon>Pseudomonadati</taxon>
        <taxon>Pseudomonadota</taxon>
        <taxon>Alphaproteobacteria</taxon>
        <taxon>Hyphomicrobiales</taxon>
        <taxon>Stappiaceae</taxon>
        <taxon>Roseibium</taxon>
    </lineage>
</organism>
<dbReference type="RefSeq" id="WP_190292148.1">
    <property type="nucleotide sequence ID" value="NZ_JABFCZ010000014.1"/>
</dbReference>
<gene>
    <name evidence="2" type="ORF">HK439_14115</name>
</gene>
<comment type="caution">
    <text evidence="2">The sequence shown here is derived from an EMBL/GenBank/DDBJ whole genome shotgun (WGS) entry which is preliminary data.</text>
</comment>
<feature type="chain" id="PRO_5037227285" description="Lipoprotein" evidence="1">
    <location>
        <begin position="23"/>
        <end position="542"/>
    </location>
</feature>
<evidence type="ECO:0000256" key="1">
    <source>
        <dbReference type="SAM" id="SignalP"/>
    </source>
</evidence>
<evidence type="ECO:0008006" key="4">
    <source>
        <dbReference type="Google" id="ProtNLM"/>
    </source>
</evidence>
<feature type="signal peptide" evidence="1">
    <location>
        <begin position="1"/>
        <end position="22"/>
    </location>
</feature>
<dbReference type="AlphaFoldDB" id="A0A926NW00"/>
<protein>
    <recommendedName>
        <fullName evidence="4">Lipoprotein</fullName>
    </recommendedName>
</protein>
<evidence type="ECO:0000313" key="2">
    <source>
        <dbReference type="EMBL" id="MBD1547399.1"/>
    </source>
</evidence>
<accession>A0A926NW00</accession>
<sequence length="542" mass="60477">MRLATLSVTTLACLGAAAAAIAATLDLEGMTTEEIMTVRPSSTDLARAGRIYNPEAPVPPQCYTRIEEKYNPCYVCHQNNDDPKRPNFIQDGSLQQAYEFSEAGLTNHHVNLFVDRSEAVAAISDKEILAYIGEDNYSPLSARLKTRNWTGFVPDLADYAEGAKAFDERGHARDGSGWVAFNYKPQPSTFWPTNGSTDDVLIRLPEAFRSDADGKPSRDIYTANLALLEIAFQDLQSVTLPEVDENRIGVDIDGNGTLGRTGKILRRDSYLGAANSEPLTRMTYPQGTEFMHSVRYVGVDGDQIVVPKRMKELRYMVKTRKLTLAELRSRYGNELQEKIDENLPRYIDLGDRGTDTGFGWTMAGFIEDADGHLRPQTNEEQFFCRGCHATVGANIDQTWAFPRKKRGADGWGYIDYRAMADAPNKGEEAGEILTYLKRVGGGDEFRSNTEMLERWFSEDGTVNEEAVAGKSVYDLITPSPERALMLDKAYRTIVAEQTFVYGRDATVVPPNNVHAHIDEATAPTLPRELRFPHDIRLDWGAD</sequence>
<evidence type="ECO:0000313" key="3">
    <source>
        <dbReference type="Proteomes" id="UP000598467"/>
    </source>
</evidence>
<keyword evidence="1" id="KW-0732">Signal</keyword>